<proteinExistence type="predicted"/>
<dbReference type="AlphaFoldDB" id="A0A8X6I4C8"/>
<dbReference type="Proteomes" id="UP000887013">
    <property type="component" value="Unassembled WGS sequence"/>
</dbReference>
<evidence type="ECO:0000313" key="1">
    <source>
        <dbReference type="EMBL" id="GFS29855.1"/>
    </source>
</evidence>
<keyword evidence="2" id="KW-1185">Reference proteome</keyword>
<evidence type="ECO:0000313" key="2">
    <source>
        <dbReference type="Proteomes" id="UP000887013"/>
    </source>
</evidence>
<reference evidence="1" key="1">
    <citation type="submission" date="2020-08" db="EMBL/GenBank/DDBJ databases">
        <title>Multicomponent nature underlies the extraordinary mechanical properties of spider dragline silk.</title>
        <authorList>
            <person name="Kono N."/>
            <person name="Nakamura H."/>
            <person name="Mori M."/>
            <person name="Yoshida Y."/>
            <person name="Ohtoshi R."/>
            <person name="Malay A.D."/>
            <person name="Moran D.A.P."/>
            <person name="Tomita M."/>
            <person name="Numata K."/>
            <person name="Arakawa K."/>
        </authorList>
    </citation>
    <scope>NUCLEOTIDE SEQUENCE</scope>
</reference>
<organism evidence="1 2">
    <name type="scientific">Nephila pilipes</name>
    <name type="common">Giant wood spider</name>
    <name type="synonym">Nephila maculata</name>
    <dbReference type="NCBI Taxonomy" id="299642"/>
    <lineage>
        <taxon>Eukaryota</taxon>
        <taxon>Metazoa</taxon>
        <taxon>Ecdysozoa</taxon>
        <taxon>Arthropoda</taxon>
        <taxon>Chelicerata</taxon>
        <taxon>Arachnida</taxon>
        <taxon>Araneae</taxon>
        <taxon>Araneomorphae</taxon>
        <taxon>Entelegynae</taxon>
        <taxon>Araneoidea</taxon>
        <taxon>Nephilidae</taxon>
        <taxon>Nephila</taxon>
    </lineage>
</organism>
<accession>A0A8X6I4C8</accession>
<comment type="caution">
    <text evidence="1">The sequence shown here is derived from an EMBL/GenBank/DDBJ whole genome shotgun (WGS) entry which is preliminary data.</text>
</comment>
<protein>
    <submittedName>
        <fullName evidence="1">Uncharacterized protein</fullName>
    </submittedName>
</protein>
<gene>
    <name evidence="1" type="ORF">NPIL_235051</name>
</gene>
<dbReference type="EMBL" id="BMAW01087456">
    <property type="protein sequence ID" value="GFS29855.1"/>
    <property type="molecule type" value="Genomic_DNA"/>
</dbReference>
<sequence>MCLALVFILPEFKIDVKGEKKKSTRPLQWQMSMLPAIRNAFCTWLVCYRVFSSALYSSHWLASGSGLELHSMTSKNDVVTTPAQLDP</sequence>
<name>A0A8X6I4C8_NEPPI</name>